<dbReference type="RefSeq" id="WP_212494737.1">
    <property type="nucleotide sequence ID" value="NZ_JAFCJH010000052.1"/>
</dbReference>
<name>A0ABS5FU67_9BRAD</name>
<evidence type="ECO:0000313" key="1">
    <source>
        <dbReference type="EMBL" id="MBR0800307.1"/>
    </source>
</evidence>
<proteinExistence type="predicted"/>
<accession>A0ABS5FU67</accession>
<reference evidence="2" key="1">
    <citation type="journal article" date="2021" name="ISME J.">
        <title>Evolutionary origin and ecological implication of a unique nif island in free-living Bradyrhizobium lineages.</title>
        <authorList>
            <person name="Tao J."/>
        </authorList>
    </citation>
    <scope>NUCLEOTIDE SEQUENCE [LARGE SCALE GENOMIC DNA]</scope>
    <source>
        <strain evidence="2">SZCCT0434</strain>
    </source>
</reference>
<dbReference type="Proteomes" id="UP001315278">
    <property type="component" value="Unassembled WGS sequence"/>
</dbReference>
<gene>
    <name evidence="1" type="ORF">JQ615_33560</name>
</gene>
<comment type="caution">
    <text evidence="1">The sequence shown here is derived from an EMBL/GenBank/DDBJ whole genome shotgun (WGS) entry which is preliminary data.</text>
</comment>
<evidence type="ECO:0008006" key="3">
    <source>
        <dbReference type="Google" id="ProtNLM"/>
    </source>
</evidence>
<sequence>MTNKQASQTVVANDADAEQKTSALNQINISLDELARTIKEYVAFRTPAMRMICVMLVSYLEAYFEDIFIDLATRAPGIIKSPEVDAKRLMEVGSIEELRSEVFRTWAKAQVRSGGPKNWCRRMREMGARSLDQAAIDAVQELYDVRNLIVHDRAMVSHAHARAYAQSGAVAGAKVTIAGKRLTDWLSASRRLVEGVESFWGSYGGRHNS</sequence>
<dbReference type="EMBL" id="JAFCJH010000052">
    <property type="protein sequence ID" value="MBR0800307.1"/>
    <property type="molecule type" value="Genomic_DNA"/>
</dbReference>
<evidence type="ECO:0000313" key="2">
    <source>
        <dbReference type="Proteomes" id="UP001315278"/>
    </source>
</evidence>
<keyword evidence="2" id="KW-1185">Reference proteome</keyword>
<protein>
    <recommendedName>
        <fullName evidence="3">RiboL-PSP-HEPN domain-containing protein</fullName>
    </recommendedName>
</protein>
<organism evidence="1 2">
    <name type="scientific">Bradyrhizobium jicamae</name>
    <dbReference type="NCBI Taxonomy" id="280332"/>
    <lineage>
        <taxon>Bacteria</taxon>
        <taxon>Pseudomonadati</taxon>
        <taxon>Pseudomonadota</taxon>
        <taxon>Alphaproteobacteria</taxon>
        <taxon>Hyphomicrobiales</taxon>
        <taxon>Nitrobacteraceae</taxon>
        <taxon>Bradyrhizobium</taxon>
    </lineage>
</organism>